<dbReference type="Gene3D" id="3.30.1330.30">
    <property type="match status" value="1"/>
</dbReference>
<name>A0A7G6E8A0_THEFR</name>
<dbReference type="Proteomes" id="UP000515847">
    <property type="component" value="Chromosome"/>
</dbReference>
<dbReference type="OrthoDB" id="9794863at2"/>
<reference evidence="2 3" key="1">
    <citation type="journal article" date="2019" name="Front. Microbiol.">
        <title>Thermoanaerosceptrum fracticalcis gen. nov. sp. nov., a Novel Fumarate-Fermenting Microorganism From a Deep Fractured Carbonate Aquifer of the US Great Basin.</title>
        <authorList>
            <person name="Hamilton-Brehm S.D."/>
            <person name="Stewart L.E."/>
            <person name="Zavarin M."/>
            <person name="Caldwell M."/>
            <person name="Lawson P.A."/>
            <person name="Onstott T.C."/>
            <person name="Grzymski J."/>
            <person name="Neveux I."/>
            <person name="Lollar B.S."/>
            <person name="Russell C.E."/>
            <person name="Moser D.P."/>
        </authorList>
    </citation>
    <scope>NUCLEOTIDE SEQUENCE [LARGE SCALE GENOMIC DNA]</scope>
    <source>
        <strain evidence="2 3">DRI-13</strain>
    </source>
</reference>
<dbReference type="KEGG" id="tfr:BR63_05005"/>
<accession>A0A7G6E8A0</accession>
<protein>
    <submittedName>
        <fullName evidence="2">L7Ae/L30e/S12e/Gadd45 family protein</fullName>
    </submittedName>
</protein>
<dbReference type="InterPro" id="IPR029064">
    <property type="entry name" value="Ribosomal_eL30-like_sf"/>
</dbReference>
<evidence type="ECO:0000313" key="2">
    <source>
        <dbReference type="EMBL" id="QNB48304.1"/>
    </source>
</evidence>
<evidence type="ECO:0000313" key="3">
    <source>
        <dbReference type="Proteomes" id="UP000515847"/>
    </source>
</evidence>
<dbReference type="SUPFAM" id="SSF55315">
    <property type="entry name" value="L30e-like"/>
    <property type="match status" value="1"/>
</dbReference>
<dbReference type="AlphaFoldDB" id="A0A7G6E8A0"/>
<dbReference type="InterPro" id="IPR004038">
    <property type="entry name" value="Ribosomal_eL8/eL30/eS12/Gad45"/>
</dbReference>
<keyword evidence="3" id="KW-1185">Reference proteome</keyword>
<organism evidence="2 3">
    <name type="scientific">Thermanaerosceptrum fracticalcis</name>
    <dbReference type="NCBI Taxonomy" id="1712410"/>
    <lineage>
        <taxon>Bacteria</taxon>
        <taxon>Bacillati</taxon>
        <taxon>Bacillota</taxon>
        <taxon>Clostridia</taxon>
        <taxon>Eubacteriales</taxon>
        <taxon>Peptococcaceae</taxon>
        <taxon>Thermanaerosceptrum</taxon>
    </lineage>
</organism>
<dbReference type="Pfam" id="PF01248">
    <property type="entry name" value="Ribosomal_L7Ae"/>
    <property type="match status" value="1"/>
</dbReference>
<dbReference type="EMBL" id="CP045798">
    <property type="protein sequence ID" value="QNB48304.1"/>
    <property type="molecule type" value="Genomic_DNA"/>
</dbReference>
<evidence type="ECO:0000259" key="1">
    <source>
        <dbReference type="Pfam" id="PF01248"/>
    </source>
</evidence>
<proteinExistence type="predicted"/>
<gene>
    <name evidence="2" type="ORF">BR63_05005</name>
</gene>
<feature type="domain" description="Ribosomal protein eL8/eL30/eS12/Gadd45" evidence="1">
    <location>
        <begin position="5"/>
        <end position="91"/>
    </location>
</feature>
<sequence>MPTSMQTLLGFAKKAGKLAAGESAVEAMLKRGIVNLVILAEDLPEKRKSYWLRRCDHLNVDSLTLGTKDELGRALGLSPRSILAVTDTQMAQAIKLKGKQIT</sequence>